<evidence type="ECO:0000313" key="1">
    <source>
        <dbReference type="EMBL" id="EFE21227.1"/>
    </source>
</evidence>
<dbReference type="HOGENOM" id="CLU_3232882_0_0_6"/>
<reference evidence="1 2" key="1">
    <citation type="submission" date="2010-02" db="EMBL/GenBank/DDBJ databases">
        <authorList>
            <person name="Weinstock G."/>
            <person name="Sodergren E."/>
            <person name="Clifton S."/>
            <person name="Fulton L."/>
            <person name="Fulton B."/>
            <person name="Courtney L."/>
            <person name="Fronick C."/>
            <person name="Harrison M."/>
            <person name="Strong C."/>
            <person name="Farmer C."/>
            <person name="Delahaunty K."/>
            <person name="Markovic C."/>
            <person name="Hall O."/>
            <person name="Minx P."/>
            <person name="Tomlinson C."/>
            <person name="Mitreva M."/>
            <person name="Nelson J."/>
            <person name="Hou S."/>
            <person name="Wollam A."/>
            <person name="Pepin K.H."/>
            <person name="Johnson M."/>
            <person name="Bhonagiri V."/>
            <person name="Zhang X."/>
            <person name="Suruliraj S."/>
            <person name="Warren W."/>
            <person name="Chinwalla A."/>
            <person name="Mardis E.R."/>
            <person name="Wilson R.K."/>
        </authorList>
    </citation>
    <scope>NUCLEOTIDE SEQUENCE [LARGE SCALE GENOMIC DNA]</scope>
    <source>
        <strain evidence="1 2">ATCC 23685</strain>
    </source>
</reference>
<dbReference type="AlphaFoldDB" id="D4FAL4"/>
<gene>
    <name evidence="1" type="ORF">EDWATA_03833</name>
</gene>
<organism evidence="1 2">
    <name type="scientific">Edwardsiella tarda ATCC 23685</name>
    <dbReference type="NCBI Taxonomy" id="500638"/>
    <lineage>
        <taxon>Bacteria</taxon>
        <taxon>Pseudomonadati</taxon>
        <taxon>Pseudomonadota</taxon>
        <taxon>Gammaproteobacteria</taxon>
        <taxon>Enterobacterales</taxon>
        <taxon>Hafniaceae</taxon>
        <taxon>Edwardsiella</taxon>
    </lineage>
</organism>
<protein>
    <submittedName>
        <fullName evidence="1">Uncharacterized protein</fullName>
    </submittedName>
</protein>
<dbReference type="Proteomes" id="UP000003692">
    <property type="component" value="Unassembled WGS sequence"/>
</dbReference>
<comment type="caution">
    <text evidence="1">The sequence shown here is derived from an EMBL/GenBank/DDBJ whole genome shotgun (WGS) entry which is preliminary data.</text>
</comment>
<sequence>MNKGIAKRAARLIRLNFASVLVGVNITRNNLSINKQSVFLYKR</sequence>
<dbReference type="EMBL" id="ADGK01000293">
    <property type="protein sequence ID" value="EFE21227.1"/>
    <property type="molecule type" value="Genomic_DNA"/>
</dbReference>
<accession>D4FAL4</accession>
<name>D4FAL4_EDWTA</name>
<evidence type="ECO:0000313" key="2">
    <source>
        <dbReference type="Proteomes" id="UP000003692"/>
    </source>
</evidence>
<proteinExistence type="predicted"/>